<proteinExistence type="predicted"/>
<feature type="non-terminal residue" evidence="1">
    <location>
        <position position="289"/>
    </location>
</feature>
<gene>
    <name evidence="1" type="ORF">PCOR1329_LOCUS26925</name>
</gene>
<evidence type="ECO:0008006" key="3">
    <source>
        <dbReference type="Google" id="ProtNLM"/>
    </source>
</evidence>
<evidence type="ECO:0000313" key="1">
    <source>
        <dbReference type="EMBL" id="CAK0827353.1"/>
    </source>
</evidence>
<sequence>MQCHEPQCYLPPPTTTLPGEPGLPDPVCTDYGTAWTDGTDDCAAYAANSNGRNDGWCAVYGATKGPDGYSAQEACCACGGGATIVAGRPYLVQGVSFLASSRPDEGATAAGGWGAPEGRLGGVPGGSGLAARLLAEGRRRAQQVHGEQDVEALLALQGTTAVPEETLSGLIRSAKQELSAAEPAELERWRGAGLNEHASVGTFAKLGMELMVAGAPPSLSRLAARAQEEEVLHAHISLALGGAREGGELLEFPEHTLELTRDKGALHRAAIAEGLRGEGRAALELFDQA</sequence>
<evidence type="ECO:0000313" key="2">
    <source>
        <dbReference type="Proteomes" id="UP001189429"/>
    </source>
</evidence>
<reference evidence="1" key="1">
    <citation type="submission" date="2023-10" db="EMBL/GenBank/DDBJ databases">
        <authorList>
            <person name="Chen Y."/>
            <person name="Shah S."/>
            <person name="Dougan E. K."/>
            <person name="Thang M."/>
            <person name="Chan C."/>
        </authorList>
    </citation>
    <scope>NUCLEOTIDE SEQUENCE [LARGE SCALE GENOMIC DNA]</scope>
</reference>
<name>A0ABN9S6K9_9DINO</name>
<organism evidence="1 2">
    <name type="scientific">Prorocentrum cordatum</name>
    <dbReference type="NCBI Taxonomy" id="2364126"/>
    <lineage>
        <taxon>Eukaryota</taxon>
        <taxon>Sar</taxon>
        <taxon>Alveolata</taxon>
        <taxon>Dinophyceae</taxon>
        <taxon>Prorocentrales</taxon>
        <taxon>Prorocentraceae</taxon>
        <taxon>Prorocentrum</taxon>
    </lineage>
</organism>
<dbReference type="Proteomes" id="UP001189429">
    <property type="component" value="Unassembled WGS sequence"/>
</dbReference>
<keyword evidence="2" id="KW-1185">Reference proteome</keyword>
<accession>A0ABN9S6K9</accession>
<protein>
    <recommendedName>
        <fullName evidence="3">Cellulase</fullName>
    </recommendedName>
</protein>
<dbReference type="EMBL" id="CAUYUJ010009658">
    <property type="protein sequence ID" value="CAK0827353.1"/>
    <property type="molecule type" value="Genomic_DNA"/>
</dbReference>
<comment type="caution">
    <text evidence="1">The sequence shown here is derived from an EMBL/GenBank/DDBJ whole genome shotgun (WGS) entry which is preliminary data.</text>
</comment>